<keyword evidence="2" id="KW-1185">Reference proteome</keyword>
<accession>A0ABW1DM06</accession>
<protein>
    <submittedName>
        <fullName evidence="1">Uncharacterized protein</fullName>
    </submittedName>
</protein>
<evidence type="ECO:0000313" key="2">
    <source>
        <dbReference type="Proteomes" id="UP001595979"/>
    </source>
</evidence>
<evidence type="ECO:0000313" key="1">
    <source>
        <dbReference type="EMBL" id="MFC5849160.1"/>
    </source>
</evidence>
<sequence>MSDLLTLLGDQETLTAEQLDLVITTQEGSGGSLLRTLERVVPDVSAFWITMAKMTQRRCYSTPASIETLEGPIKVLGKKSFEPLLSRTLALKHLCIAQRVEWDTLCLLTVDPLPTISTELQARANAVSPTGQGRIRFSLVAPELFRLCLRLTYPTALYGPLAFDERLSISGLVGGEMLAPYRYQEQKAVYAGVVNKADYADALAVHLGLPRYDHSPITASPEALPFAVCEELGIVPHSVEGNVLTILVTRVLTEDDRLYLERHSGKAVTYQVANPVELLALTRSIQHVETP</sequence>
<dbReference type="InterPro" id="IPR037257">
    <property type="entry name" value="T2SS_E_N_sf"/>
</dbReference>
<dbReference type="RefSeq" id="WP_380049952.1">
    <property type="nucleotide sequence ID" value="NZ_JBHSOH010000015.1"/>
</dbReference>
<comment type="caution">
    <text evidence="1">The sequence shown here is derived from an EMBL/GenBank/DDBJ whole genome shotgun (WGS) entry which is preliminary data.</text>
</comment>
<proteinExistence type="predicted"/>
<dbReference type="EMBL" id="JBHSOH010000015">
    <property type="protein sequence ID" value="MFC5849160.1"/>
    <property type="molecule type" value="Genomic_DNA"/>
</dbReference>
<organism evidence="1 2">
    <name type="scientific">Deinococcus petrolearius</name>
    <dbReference type="NCBI Taxonomy" id="1751295"/>
    <lineage>
        <taxon>Bacteria</taxon>
        <taxon>Thermotogati</taxon>
        <taxon>Deinococcota</taxon>
        <taxon>Deinococci</taxon>
        <taxon>Deinococcales</taxon>
        <taxon>Deinococcaceae</taxon>
        <taxon>Deinococcus</taxon>
    </lineage>
</organism>
<dbReference type="SUPFAM" id="SSF160246">
    <property type="entry name" value="EspE N-terminal domain-like"/>
    <property type="match status" value="1"/>
</dbReference>
<name>A0ABW1DM06_9DEIO</name>
<reference evidence="2" key="1">
    <citation type="journal article" date="2019" name="Int. J. Syst. Evol. Microbiol.">
        <title>The Global Catalogue of Microorganisms (GCM) 10K type strain sequencing project: providing services to taxonomists for standard genome sequencing and annotation.</title>
        <authorList>
            <consortium name="The Broad Institute Genomics Platform"/>
            <consortium name="The Broad Institute Genome Sequencing Center for Infectious Disease"/>
            <person name="Wu L."/>
            <person name="Ma J."/>
        </authorList>
    </citation>
    <scope>NUCLEOTIDE SEQUENCE [LARGE SCALE GENOMIC DNA]</scope>
    <source>
        <strain evidence="2">CGMCC 1.15053</strain>
    </source>
</reference>
<dbReference type="Proteomes" id="UP001595979">
    <property type="component" value="Unassembled WGS sequence"/>
</dbReference>
<gene>
    <name evidence="1" type="ORF">ACFPQ6_12660</name>
</gene>